<feature type="domain" description="Glycoside hydrolase GH146 substrate-binding" evidence="4">
    <location>
        <begin position="661"/>
        <end position="793"/>
    </location>
</feature>
<accession>A0AAE9ZWW6</accession>
<dbReference type="Pfam" id="PF20620">
    <property type="entry name" value="DUF6805"/>
    <property type="match status" value="1"/>
</dbReference>
<evidence type="ECO:0000259" key="3">
    <source>
        <dbReference type="Pfam" id="PF16375"/>
    </source>
</evidence>
<evidence type="ECO:0000256" key="1">
    <source>
        <dbReference type="SAM" id="SignalP"/>
    </source>
</evidence>
<keyword evidence="1" id="KW-0732">Signal</keyword>
<keyword evidence="7" id="KW-1185">Reference proteome</keyword>
<dbReference type="InterPro" id="IPR046544">
    <property type="entry name" value="GH146_SB_dom"/>
</dbReference>
<dbReference type="InterPro" id="IPR012878">
    <property type="entry name" value="Beta-AFase-like_GH127_cat"/>
</dbReference>
<feature type="domain" description="Non-reducing end beta-L-arabinofuranosidase-like GH127 catalytic" evidence="2">
    <location>
        <begin position="40"/>
        <end position="420"/>
    </location>
</feature>
<evidence type="ECO:0000313" key="7">
    <source>
        <dbReference type="Proteomes" id="UP001218638"/>
    </source>
</evidence>
<dbReference type="RefSeq" id="WP_330930960.1">
    <property type="nucleotide sequence ID" value="NZ_CP119075.1"/>
</dbReference>
<dbReference type="GO" id="GO:0016787">
    <property type="term" value="F:hydrolase activity"/>
    <property type="evidence" value="ECO:0007669"/>
    <property type="project" value="UniProtKB-KW"/>
</dbReference>
<gene>
    <name evidence="6" type="ORF">PXH66_18710</name>
</gene>
<dbReference type="SUPFAM" id="SSF48208">
    <property type="entry name" value="Six-hairpin glycosidases"/>
    <property type="match status" value="1"/>
</dbReference>
<dbReference type="GO" id="GO:0005975">
    <property type="term" value="P:carbohydrate metabolic process"/>
    <property type="evidence" value="ECO:0007669"/>
    <property type="project" value="InterPro"/>
</dbReference>
<dbReference type="Pfam" id="PF20736">
    <property type="entry name" value="Glyco_hydro127M"/>
    <property type="match status" value="1"/>
</dbReference>
<dbReference type="AlphaFoldDB" id="A0AAE9ZWW6"/>
<organism evidence="6 7">
    <name type="scientific">Synoicihabitans lomoniglobus</name>
    <dbReference type="NCBI Taxonomy" id="2909285"/>
    <lineage>
        <taxon>Bacteria</taxon>
        <taxon>Pseudomonadati</taxon>
        <taxon>Verrucomicrobiota</taxon>
        <taxon>Opitutia</taxon>
        <taxon>Opitutales</taxon>
        <taxon>Opitutaceae</taxon>
        <taxon>Synoicihabitans</taxon>
    </lineage>
</organism>
<dbReference type="InterPro" id="IPR032275">
    <property type="entry name" value="DUF4986"/>
</dbReference>
<feature type="domain" description="DUF4986" evidence="3">
    <location>
        <begin position="554"/>
        <end position="637"/>
    </location>
</feature>
<reference evidence="6" key="1">
    <citation type="submission" date="2023-03" db="EMBL/GenBank/DDBJ databases">
        <title>Lomoglobus Profundus gen. nov., sp. nov., a novel member of the phylum Verrucomicrobia, isolated from deep-marine sediment of South China Sea.</title>
        <authorList>
            <person name="Ahmad T."/>
            <person name="Ishaq S.E."/>
            <person name="Wang F."/>
        </authorList>
    </citation>
    <scope>NUCLEOTIDE SEQUENCE</scope>
    <source>
        <strain evidence="6">LMO-M01</strain>
    </source>
</reference>
<dbReference type="PANTHER" id="PTHR31151:SF0">
    <property type="entry name" value="PROLINE-TRNA LIGASE (DUF1680)"/>
    <property type="match status" value="1"/>
</dbReference>
<feature type="chain" id="PRO_5042111670" evidence="1">
    <location>
        <begin position="21"/>
        <end position="798"/>
    </location>
</feature>
<protein>
    <submittedName>
        <fullName evidence="6">Glycoside hydrolase family 127 protein</fullName>
    </submittedName>
</protein>
<dbReference type="EMBL" id="CP119075">
    <property type="protein sequence ID" value="WED64375.1"/>
    <property type="molecule type" value="Genomic_DNA"/>
</dbReference>
<dbReference type="InterPro" id="IPR049046">
    <property type="entry name" value="Beta-AFase-like_GH127_middle"/>
</dbReference>
<dbReference type="InterPro" id="IPR008928">
    <property type="entry name" value="6-hairpin_glycosidase_sf"/>
</dbReference>
<sequence>MRLLSLVLAASLLGGLRSTASPEPSIAAASTPLHYFPLRDVTLLDGPFKHAQDLNTTYLLALDPDRLLAGFRLEAGLTPKAEKYGNWENIGLDGHTLGHYLTATAQMWAATGDAEMKRRLDYCVAELAVCQQANGNGYVGAVPDSAEVWARVAAGGFDAQGFSLGGAWVPWYNLHKTYAGLRDAWLIADNAQAREVLIELTDWCADLIAPLSDADLEIMLRAEHGGMTETLADVYAITGDEKYLRLAQRFTHHAILDDLLQRRDTLTGQHANTQIPKIIGYARVAELGGDPTWDDAARFFWETVIGHRTVAFGGNSVREHFNAPDDFSGMLQSREGPESCNTYNMLRLSEALFRRDGDARYADTYERALYNHILSTQHPEHGGFVYFTPIRPRHYRVYSQPEQCFWCCVGSGLENHGKYGQFIYAANDTGDLWVNLFIASDLDVGPGLRIRQSTTFPDEARTRLTLTLEAPRTFALHLRHPAWVSAEGFKITINGEPVDGRSTPGSYAALTREWHDGDTIGIELPMTTRLERLPDDSAYAAVLHGPILLAAKTGTDHLDGLVADGSRMGHAAPGAFEPLDAAPMFVGNPTEMAAAIQPVPGRPLHFTAANLIRPDNFDTLELEPFFRLHDARYMMYWQLASATDYERIVAELHATETARLALDARTIDLVIPGEQQPEVEHNFTDGDSWQGHSFGRSFRAANDWFSYELTPRHEAALELQLTHWGNAWQPASYTVEINGTPIGKIEISGQDGERFIIKTLSIPTGSRSNPLILTFRGTEKSPGVPALYEVRLVRPRSE</sequence>
<feature type="signal peptide" evidence="1">
    <location>
        <begin position="1"/>
        <end position="20"/>
    </location>
</feature>
<evidence type="ECO:0000259" key="5">
    <source>
        <dbReference type="Pfam" id="PF20736"/>
    </source>
</evidence>
<proteinExistence type="predicted"/>
<evidence type="ECO:0000313" key="6">
    <source>
        <dbReference type="EMBL" id="WED64375.1"/>
    </source>
</evidence>
<dbReference type="KEGG" id="slom:PXH66_18710"/>
<feature type="domain" description="Non-reducing end beta-L-arabinofuranosidase-like GH127 middle" evidence="5">
    <location>
        <begin position="432"/>
        <end position="526"/>
    </location>
</feature>
<dbReference type="Pfam" id="PF07944">
    <property type="entry name" value="Beta-AFase-like_GH127_cat"/>
    <property type="match status" value="1"/>
</dbReference>
<dbReference type="Pfam" id="PF16375">
    <property type="entry name" value="DUF4986"/>
    <property type="match status" value="1"/>
</dbReference>
<dbReference type="Proteomes" id="UP001218638">
    <property type="component" value="Chromosome"/>
</dbReference>
<evidence type="ECO:0000259" key="2">
    <source>
        <dbReference type="Pfam" id="PF07944"/>
    </source>
</evidence>
<name>A0AAE9ZWW6_9BACT</name>
<evidence type="ECO:0000259" key="4">
    <source>
        <dbReference type="Pfam" id="PF20620"/>
    </source>
</evidence>
<keyword evidence="6" id="KW-0378">Hydrolase</keyword>
<dbReference type="PANTHER" id="PTHR31151">
    <property type="entry name" value="PROLINE-TRNA LIGASE (DUF1680)"/>
    <property type="match status" value="1"/>
</dbReference>